<dbReference type="Pfam" id="PF13406">
    <property type="entry name" value="SLT_2"/>
    <property type="match status" value="1"/>
</dbReference>
<dbReference type="AlphaFoldDB" id="A0A380NCQ1"/>
<evidence type="ECO:0000256" key="1">
    <source>
        <dbReference type="SAM" id="MobiDB-lite"/>
    </source>
</evidence>
<feature type="signal peptide" evidence="2">
    <location>
        <begin position="1"/>
        <end position="30"/>
    </location>
</feature>
<feature type="compositionally biased region" description="Pro residues" evidence="1">
    <location>
        <begin position="319"/>
        <end position="341"/>
    </location>
</feature>
<dbReference type="PANTHER" id="PTHR30163:SF8">
    <property type="entry name" value="LYTIC MUREIN TRANSGLYCOSYLASE"/>
    <property type="match status" value="1"/>
</dbReference>
<feature type="domain" description="Transglycosylase SLT" evidence="3">
    <location>
        <begin position="179"/>
        <end position="222"/>
    </location>
</feature>
<evidence type="ECO:0000313" key="4">
    <source>
        <dbReference type="EMBL" id="SUP37778.1"/>
    </source>
</evidence>
<keyword evidence="2" id="KW-0732">Signal</keyword>
<dbReference type="Gene3D" id="1.10.530.10">
    <property type="match status" value="1"/>
</dbReference>
<dbReference type="InterPro" id="IPR031304">
    <property type="entry name" value="SLT_2"/>
</dbReference>
<dbReference type="InterPro" id="IPR043426">
    <property type="entry name" value="MltB-like"/>
</dbReference>
<dbReference type="EMBL" id="UHID01000005">
    <property type="protein sequence ID" value="SUP37778.1"/>
    <property type="molecule type" value="Genomic_DNA"/>
</dbReference>
<accession>A0A380NCQ1</accession>
<evidence type="ECO:0000256" key="2">
    <source>
        <dbReference type="SAM" id="SignalP"/>
    </source>
</evidence>
<feature type="region of interest" description="Disordered" evidence="1">
    <location>
        <begin position="260"/>
        <end position="382"/>
    </location>
</feature>
<dbReference type="GO" id="GO:0009253">
    <property type="term" value="P:peptidoglycan catabolic process"/>
    <property type="evidence" value="ECO:0007669"/>
    <property type="project" value="TreeGrafter"/>
</dbReference>
<organism evidence="4 5">
    <name type="scientific">Streptomyces griseus</name>
    <dbReference type="NCBI Taxonomy" id="1911"/>
    <lineage>
        <taxon>Bacteria</taxon>
        <taxon>Bacillati</taxon>
        <taxon>Actinomycetota</taxon>
        <taxon>Actinomycetes</taxon>
        <taxon>Kitasatosporales</taxon>
        <taxon>Streptomycetaceae</taxon>
        <taxon>Streptomyces</taxon>
    </lineage>
</organism>
<sequence length="577" mass="58875">MAALFGRRMRRGAASTAVAAAAMAALSASGAPSAGNERPAAAASDRPAAGAPGSEDPSVSGDSPYYTELPPLKGPGRNDPPDETPATGSAESGIPATVLDAYRKAEASLAASNPRCRVPWELLAAIGKVESGHARGGRLDSNGTTPSPILGPVLNGVGFANISDTDGGAYDGDTLHDRAVGPMQFIPQTWESWGRDGNGDGRRDPNNIYDAALAAGSYLCAHDRDLTVERDLHQAILGYNRSQEYLRTVLRWYDHYREGAHEVPDGSQPSPPAPGGNTPSPDPVRPGRPGTPSPSPTTPGKPDKPGKPTEPGDGGSSKPTPPPTTPPPTTPPPTTPPPTTPAPATGLVDLGEGTLSAPAGERFADRPAVRAERAGQKPAAKAKVSFTVAGKTGTTFEDGTTTAVVTTGSDGVAKAPALLAGGTPGALTVKATLLDAPEPVSLALRGEVTAARADKLVRTDETELTCEAGATFEGRIALTATRGGQAAPGVAATATVLTGADPADGEKAAGEGPYFLTPGEEPAEERRTRELALTTDDKGRLVLPELHTDDTTGTFRLRVETTGGAVLVLELTVTEAG</sequence>
<dbReference type="SUPFAM" id="SSF53955">
    <property type="entry name" value="Lysozyme-like"/>
    <property type="match status" value="1"/>
</dbReference>
<proteinExistence type="predicted"/>
<dbReference type="InterPro" id="IPR023346">
    <property type="entry name" value="Lysozyme-like_dom_sf"/>
</dbReference>
<evidence type="ECO:0000259" key="3">
    <source>
        <dbReference type="Pfam" id="PF13406"/>
    </source>
</evidence>
<feature type="compositionally biased region" description="Low complexity" evidence="1">
    <location>
        <begin position="25"/>
        <end position="54"/>
    </location>
</feature>
<feature type="region of interest" description="Disordered" evidence="1">
    <location>
        <begin position="501"/>
        <end position="524"/>
    </location>
</feature>
<feature type="chain" id="PRO_5016664737" evidence="2">
    <location>
        <begin position="31"/>
        <end position="577"/>
    </location>
</feature>
<protein>
    <submittedName>
        <fullName evidence="4">Secreted protein</fullName>
    </submittedName>
</protein>
<dbReference type="Proteomes" id="UP000254150">
    <property type="component" value="Unassembled WGS sequence"/>
</dbReference>
<name>A0A380NCQ1_STRGR</name>
<dbReference type="CDD" id="cd13399">
    <property type="entry name" value="Slt35-like"/>
    <property type="match status" value="1"/>
</dbReference>
<dbReference type="PANTHER" id="PTHR30163">
    <property type="entry name" value="MEMBRANE-BOUND LYTIC MUREIN TRANSGLYCOSYLASE B"/>
    <property type="match status" value="1"/>
</dbReference>
<reference evidence="4 5" key="1">
    <citation type="submission" date="2018-06" db="EMBL/GenBank/DDBJ databases">
        <authorList>
            <consortium name="Pathogen Informatics"/>
            <person name="Doyle S."/>
        </authorList>
    </citation>
    <scope>NUCLEOTIDE SEQUENCE [LARGE SCALE GENOMIC DNA]</scope>
    <source>
        <strain evidence="4 5">NCTC7807</strain>
    </source>
</reference>
<evidence type="ECO:0000313" key="5">
    <source>
        <dbReference type="Proteomes" id="UP000254150"/>
    </source>
</evidence>
<feature type="compositionally biased region" description="Pro residues" evidence="1">
    <location>
        <begin position="269"/>
        <end position="299"/>
    </location>
</feature>
<dbReference type="RefSeq" id="WP_115068579.1">
    <property type="nucleotide sequence ID" value="NZ_UHID01000005.1"/>
</dbReference>
<gene>
    <name evidence="4" type="ORF">NCTC7807_02641</name>
</gene>
<feature type="region of interest" description="Disordered" evidence="1">
    <location>
        <begin position="25"/>
        <end position="94"/>
    </location>
</feature>
<dbReference type="GO" id="GO:0008933">
    <property type="term" value="F:peptidoglycan lytic transglycosylase activity"/>
    <property type="evidence" value="ECO:0007669"/>
    <property type="project" value="TreeGrafter"/>
</dbReference>
<feature type="compositionally biased region" description="Basic and acidic residues" evidence="1">
    <location>
        <begin position="362"/>
        <end position="375"/>
    </location>
</feature>